<feature type="region of interest" description="Disordered" evidence="1">
    <location>
        <begin position="42"/>
        <end position="78"/>
    </location>
</feature>
<evidence type="ECO:0000259" key="2">
    <source>
        <dbReference type="Pfam" id="PF04572"/>
    </source>
</evidence>
<reference evidence="3" key="1">
    <citation type="submission" date="2020-12" db="EMBL/GenBank/DDBJ databases">
        <title>WGS assembly of Carya illinoinensis cv. Pawnee.</title>
        <authorList>
            <person name="Platts A."/>
            <person name="Shu S."/>
            <person name="Wright S."/>
            <person name="Barry K."/>
            <person name="Edger P."/>
            <person name="Pires J.C."/>
            <person name="Schmutz J."/>
        </authorList>
    </citation>
    <scope>NUCLEOTIDE SEQUENCE</scope>
    <source>
        <tissue evidence="3">Leaf</tissue>
    </source>
</reference>
<dbReference type="Pfam" id="PF04572">
    <property type="entry name" value="Gb3_synth"/>
    <property type="match status" value="1"/>
</dbReference>
<dbReference type="EMBL" id="CM031834">
    <property type="protein sequence ID" value="KAG6691449.1"/>
    <property type="molecule type" value="Genomic_DNA"/>
</dbReference>
<accession>A0A8T1P9R1</accession>
<feature type="compositionally biased region" description="Basic and acidic residues" evidence="1">
    <location>
        <begin position="67"/>
        <end position="78"/>
    </location>
</feature>
<dbReference type="EMBL" id="CM031818">
    <property type="protein sequence ID" value="KAG6638908.1"/>
    <property type="molecule type" value="Genomic_DNA"/>
</dbReference>
<keyword evidence="5" id="KW-1185">Reference proteome</keyword>
<dbReference type="Pfam" id="PF04488">
    <property type="entry name" value="Gly_transf_sug"/>
    <property type="match status" value="1"/>
</dbReference>
<evidence type="ECO:0000313" key="5">
    <source>
        <dbReference type="Proteomes" id="UP000811609"/>
    </source>
</evidence>
<sequence>MLRNLRTRRRPRYGAHICAVISALLLLLSVSLLHSRLSHSRSQPDHRRYFPDSQNDIDVDSDPLVADTKEDGVATSEDKIDELDFVEEDQGQQDEAEDEENDQSDQIRVSGYFFDHFSGAIRRAINKRSIDEWDDDRLGLVIGSSVDDRSKAAFGSDDVPVDETVRRKVTEVVSIEDALLVKATGRRTASPLREGWGDWFDKKSDFLRRDKMFKSNLEALNPLNNPMLQDPDGLGVTALTRGDRLVQKLWLNEFRRVPFLAKKPLSVSEANRKSKSKENHIVVNEANKENDGSLNDDGGESGLRSEMKRAERRTLEENVNIDNGLNGRKIINTNDVLSNPSDKRESKRAEHRILVENLGNGLDANRIIDSNDRYLSSSNKIGRLDNVDDDEVGGKTEFSGHIYADGKRWGYFPGLHPRLSFSDFMDAFFRKEKCDMRVFMVWNSPPWMYGVRQQRGLESLLSQHRDACVVVFSETIELDFFKYSFVNDGYKVAVAMPNLDELLKDTPTDVFASVWFEWRKTRFYSTHYSELVRLAALYKYGGIYLDSDIIVLKPLSMLNNSVGMEDHFAGSSLNGAVMAFRKQSPFIMECLREFYMTYDDTRLRWNGADLLTRVTRKFLGQENVSTKWLELNVQDSFIFFPISSQNIIRYFATPETETEKAQQDALFKKIMNESLTFHFWNSLTSALIPMPDSLAIRLIDQPCIRCSDVL</sequence>
<dbReference type="InterPro" id="IPR007577">
    <property type="entry name" value="GlycoTrfase_DXD_sugar-bd_CS"/>
</dbReference>
<dbReference type="PANTHER" id="PTHR47213:SF1">
    <property type="entry name" value="OS07G0567300 PROTEIN"/>
    <property type="match status" value="1"/>
</dbReference>
<reference evidence="4" key="2">
    <citation type="submission" date="2021-01" db="EMBL/GenBank/DDBJ databases">
        <authorList>
            <person name="Lovell J.T."/>
            <person name="Bentley N."/>
            <person name="Bhattarai G."/>
            <person name="Jenkins J.W."/>
            <person name="Sreedasyam A."/>
            <person name="Alarcon Y."/>
            <person name="Bock C."/>
            <person name="Boston L."/>
            <person name="Carlson J."/>
            <person name="Cervantes K."/>
            <person name="Clermont K."/>
            <person name="Krom N."/>
            <person name="Kubenka K."/>
            <person name="Mamidi S."/>
            <person name="Mattison C."/>
            <person name="Monteros M."/>
            <person name="Pisani C."/>
            <person name="Plott C."/>
            <person name="Rajasekar S."/>
            <person name="Rhein H.S."/>
            <person name="Rohla C."/>
            <person name="Song M."/>
            <person name="Hilaire R.S."/>
            <person name="Shu S."/>
            <person name="Wells L."/>
            <person name="Wang X."/>
            <person name="Webber J."/>
            <person name="Heerema R.J."/>
            <person name="Klein P."/>
            <person name="Conner P."/>
            <person name="Grauke L."/>
            <person name="Grimwood J."/>
            <person name="Schmutz J."/>
            <person name="Randall J.J."/>
        </authorList>
    </citation>
    <scope>NUCLEOTIDE SEQUENCE</scope>
    <source>
        <tissue evidence="4">Leaf</tissue>
    </source>
</reference>
<feature type="region of interest" description="Disordered" evidence="1">
    <location>
        <begin position="267"/>
        <end position="311"/>
    </location>
</feature>
<dbReference type="PANTHER" id="PTHR47213">
    <property type="entry name" value="OS07G0567300 PROTEIN"/>
    <property type="match status" value="1"/>
</dbReference>
<name>A0A8T1P9R1_CARIL</name>
<dbReference type="AlphaFoldDB" id="A0A8T1P9R1"/>
<evidence type="ECO:0000256" key="1">
    <source>
        <dbReference type="SAM" id="MobiDB-lite"/>
    </source>
</evidence>
<feature type="compositionally biased region" description="Basic and acidic residues" evidence="1">
    <location>
        <begin position="270"/>
        <end position="291"/>
    </location>
</feature>
<dbReference type="InterPro" id="IPR044789">
    <property type="entry name" value="Put_A1-4-GlycosylTfrase_plant"/>
</dbReference>
<evidence type="ECO:0000313" key="4">
    <source>
        <dbReference type="EMBL" id="KAG6691449.1"/>
    </source>
</evidence>
<dbReference type="Proteomes" id="UP000811246">
    <property type="component" value="Chromosome 10"/>
</dbReference>
<proteinExistence type="predicted"/>
<dbReference type="Proteomes" id="UP000811609">
    <property type="component" value="Chromosome 10"/>
</dbReference>
<organism evidence="3 5">
    <name type="scientific">Carya illinoinensis</name>
    <name type="common">Pecan</name>
    <dbReference type="NCBI Taxonomy" id="32201"/>
    <lineage>
        <taxon>Eukaryota</taxon>
        <taxon>Viridiplantae</taxon>
        <taxon>Streptophyta</taxon>
        <taxon>Embryophyta</taxon>
        <taxon>Tracheophyta</taxon>
        <taxon>Spermatophyta</taxon>
        <taxon>Magnoliopsida</taxon>
        <taxon>eudicotyledons</taxon>
        <taxon>Gunneridae</taxon>
        <taxon>Pentapetalae</taxon>
        <taxon>rosids</taxon>
        <taxon>fabids</taxon>
        <taxon>Fagales</taxon>
        <taxon>Juglandaceae</taxon>
        <taxon>Carya</taxon>
    </lineage>
</organism>
<protein>
    <recommendedName>
        <fullName evidence="2">Alpha 1,4-glycosyltransferase domain-containing protein</fullName>
    </recommendedName>
</protein>
<dbReference type="InterPro" id="IPR007652">
    <property type="entry name" value="A1-4-GlycosylTfrase_dom"/>
</dbReference>
<feature type="domain" description="Alpha 1,4-glycosyltransferase" evidence="2">
    <location>
        <begin position="579"/>
        <end position="709"/>
    </location>
</feature>
<comment type="caution">
    <text evidence="3">The sequence shown here is derived from an EMBL/GenBank/DDBJ whole genome shotgun (WGS) entry which is preliminary data.</text>
</comment>
<gene>
    <name evidence="3" type="ORF">CIPAW_10G064700</name>
    <name evidence="4" type="ORF">I3842_10G064100</name>
</gene>
<evidence type="ECO:0000313" key="3">
    <source>
        <dbReference type="EMBL" id="KAG6638908.1"/>
    </source>
</evidence>